<protein>
    <recommendedName>
        <fullName evidence="2">histidine kinase</fullName>
        <ecNumber evidence="2">2.7.13.3</ecNumber>
    </recommendedName>
</protein>
<dbReference type="SMART" id="SM00387">
    <property type="entry name" value="HATPase_c"/>
    <property type="match status" value="1"/>
</dbReference>
<dbReference type="InterPro" id="IPR003594">
    <property type="entry name" value="HATPase_dom"/>
</dbReference>
<evidence type="ECO:0000259" key="7">
    <source>
        <dbReference type="PROSITE" id="PS50109"/>
    </source>
</evidence>
<dbReference type="InterPro" id="IPR005467">
    <property type="entry name" value="His_kinase_dom"/>
</dbReference>
<evidence type="ECO:0000256" key="4">
    <source>
        <dbReference type="ARBA" id="ARBA00022777"/>
    </source>
</evidence>
<evidence type="ECO:0000259" key="8">
    <source>
        <dbReference type="PROSITE" id="PS50110"/>
    </source>
</evidence>
<feature type="modified residue" description="4-aspartylphosphate" evidence="6">
    <location>
        <position position="246"/>
    </location>
</feature>
<dbReference type="PROSITE" id="PS50110">
    <property type="entry name" value="RESPONSE_REGULATORY"/>
    <property type="match status" value="1"/>
</dbReference>
<dbReference type="GO" id="GO:0004673">
    <property type="term" value="F:protein histidine kinase activity"/>
    <property type="evidence" value="ECO:0007669"/>
    <property type="project" value="UniProtKB-EC"/>
</dbReference>
<dbReference type="GeneID" id="93158399"/>
<dbReference type="Pfam" id="PF00072">
    <property type="entry name" value="Response_reg"/>
    <property type="match status" value="1"/>
</dbReference>
<keyword evidence="3 6" id="KW-0597">Phosphoprotein</keyword>
<comment type="catalytic activity">
    <reaction evidence="1">
        <text>ATP + protein L-histidine = ADP + protein N-phospho-L-histidine.</text>
        <dbReference type="EC" id="2.7.13.3"/>
    </reaction>
</comment>
<dbReference type="SUPFAM" id="SSF52172">
    <property type="entry name" value="CheY-like"/>
    <property type="match status" value="1"/>
</dbReference>
<keyword evidence="4" id="KW-0808">Transferase</keyword>
<dbReference type="RefSeq" id="WP_154555695.1">
    <property type="nucleotide sequence ID" value="NZ_JBQKEK010000003.1"/>
</dbReference>
<evidence type="ECO:0000313" key="10">
    <source>
        <dbReference type="Proteomes" id="UP000434241"/>
    </source>
</evidence>
<dbReference type="InterPro" id="IPR001789">
    <property type="entry name" value="Sig_transdc_resp-reg_receiver"/>
</dbReference>
<keyword evidence="10" id="KW-1185">Reference proteome</keyword>
<dbReference type="Gene3D" id="3.30.565.10">
    <property type="entry name" value="Histidine kinase-like ATPase, C-terminal domain"/>
    <property type="match status" value="1"/>
</dbReference>
<dbReference type="InterPro" id="IPR036890">
    <property type="entry name" value="HATPase_C_sf"/>
</dbReference>
<dbReference type="EC" id="2.7.13.3" evidence="2"/>
<keyword evidence="5" id="KW-0902">Two-component regulatory system</keyword>
<dbReference type="Gene3D" id="3.40.50.2300">
    <property type="match status" value="1"/>
</dbReference>
<proteinExistence type="predicted"/>
<dbReference type="InterPro" id="IPR011006">
    <property type="entry name" value="CheY-like_superfamily"/>
</dbReference>
<dbReference type="Pfam" id="PF02518">
    <property type="entry name" value="HATPase_c"/>
    <property type="match status" value="1"/>
</dbReference>
<reference evidence="9 10" key="1">
    <citation type="submission" date="2019-08" db="EMBL/GenBank/DDBJ databases">
        <title>In-depth cultivation of the pig gut microbiome towards novel bacterial diversity and tailored functional studies.</title>
        <authorList>
            <person name="Wylensek D."/>
            <person name="Hitch T.C.A."/>
            <person name="Clavel T."/>
        </authorList>
    </citation>
    <scope>NUCLEOTIDE SEQUENCE [LARGE SCALE GENOMIC DNA]</scope>
    <source>
        <strain evidence="9 10">LKV-472-APC-3</strain>
    </source>
</reference>
<dbReference type="Proteomes" id="UP000434241">
    <property type="component" value="Unassembled WGS sequence"/>
</dbReference>
<feature type="domain" description="Response regulatory" evidence="8">
    <location>
        <begin position="194"/>
        <end position="313"/>
    </location>
</feature>
<dbReference type="EMBL" id="VUMR01000012">
    <property type="protein sequence ID" value="MSS56028.1"/>
    <property type="molecule type" value="Genomic_DNA"/>
</dbReference>
<dbReference type="PRINTS" id="PR00344">
    <property type="entry name" value="BCTRLSENSOR"/>
</dbReference>
<dbReference type="CDD" id="cd17546">
    <property type="entry name" value="REC_hyHK_CKI1_RcsC-like"/>
    <property type="match status" value="1"/>
</dbReference>
<comment type="caution">
    <text evidence="9">The sequence shown here is derived from an EMBL/GenBank/DDBJ whole genome shotgun (WGS) entry which is preliminary data.</text>
</comment>
<keyword evidence="4" id="KW-0418">Kinase</keyword>
<dbReference type="GO" id="GO:0000160">
    <property type="term" value="P:phosphorelay signal transduction system"/>
    <property type="evidence" value="ECO:0007669"/>
    <property type="project" value="UniProtKB-KW"/>
</dbReference>
<evidence type="ECO:0000256" key="5">
    <source>
        <dbReference type="ARBA" id="ARBA00023012"/>
    </source>
</evidence>
<evidence type="ECO:0000256" key="6">
    <source>
        <dbReference type="PROSITE-ProRule" id="PRU00169"/>
    </source>
</evidence>
<dbReference type="SMART" id="SM00448">
    <property type="entry name" value="REC"/>
    <property type="match status" value="1"/>
</dbReference>
<organism evidence="9 10">
    <name type="scientific">Holdemanella porci</name>
    <dbReference type="NCBI Taxonomy" id="2652276"/>
    <lineage>
        <taxon>Bacteria</taxon>
        <taxon>Bacillati</taxon>
        <taxon>Bacillota</taxon>
        <taxon>Erysipelotrichia</taxon>
        <taxon>Erysipelotrichales</taxon>
        <taxon>Erysipelotrichaceae</taxon>
        <taxon>Holdemanella</taxon>
    </lineage>
</organism>
<dbReference type="InterPro" id="IPR004358">
    <property type="entry name" value="Sig_transdc_His_kin-like_C"/>
</dbReference>
<accession>A0A6N7VG75</accession>
<evidence type="ECO:0000313" key="9">
    <source>
        <dbReference type="EMBL" id="MSS56028.1"/>
    </source>
</evidence>
<name>A0A6N7VG75_9FIRM</name>
<dbReference type="PROSITE" id="PS50109">
    <property type="entry name" value="HIS_KIN"/>
    <property type="match status" value="1"/>
</dbReference>
<sequence length="313" mass="34909">MNKVESGTLVLENKPFNLIDIINKIIAIVETNCEQHNIQFFGGKDMSKIIHRNFVGSGEYLNRLLMNIASNAIKYNREGGSVTLYCTELSSDDTHALYEFVCKDTGLGMSEEFQKHAFEPFTCEGKPTTTGYNGTGLGLSIVKDIVEMMHGTIQMESKENVGTTFRILLPLQIDPNPQIIKPIQTKPLNLTNKKALLVEDNDINLEIATILLQDLGLDVSTARNGQEAIDQFKKSKLYTFDYIFMDIMMPVKDGLEATKEIRALPRSDAKSVHILAMSANAFESDIQECLKAGMDGHIAKPITMELLKEKLAK</sequence>
<dbReference type="AlphaFoldDB" id="A0A6N7VG75"/>
<evidence type="ECO:0000256" key="1">
    <source>
        <dbReference type="ARBA" id="ARBA00000085"/>
    </source>
</evidence>
<dbReference type="SUPFAM" id="SSF55874">
    <property type="entry name" value="ATPase domain of HSP90 chaperone/DNA topoisomerase II/histidine kinase"/>
    <property type="match status" value="1"/>
</dbReference>
<evidence type="ECO:0000256" key="2">
    <source>
        <dbReference type="ARBA" id="ARBA00012438"/>
    </source>
</evidence>
<feature type="domain" description="Histidine kinase" evidence="7">
    <location>
        <begin position="1"/>
        <end position="173"/>
    </location>
</feature>
<dbReference type="PANTHER" id="PTHR45339">
    <property type="entry name" value="HYBRID SIGNAL TRANSDUCTION HISTIDINE KINASE J"/>
    <property type="match status" value="1"/>
</dbReference>
<evidence type="ECO:0000256" key="3">
    <source>
        <dbReference type="ARBA" id="ARBA00022553"/>
    </source>
</evidence>
<dbReference type="PANTHER" id="PTHR45339:SF1">
    <property type="entry name" value="HYBRID SIGNAL TRANSDUCTION HISTIDINE KINASE J"/>
    <property type="match status" value="1"/>
</dbReference>
<gene>
    <name evidence="9" type="ORF">FYJ55_03715</name>
</gene>